<evidence type="ECO:0000313" key="2">
    <source>
        <dbReference type="Proteomes" id="UP000271380"/>
    </source>
</evidence>
<sequence>MLTPFRLLAWPVVLALSVLLVGCGSVSALVSELATSSNSMPTTSVRSENTQTVSASAESTQAENYVLQGGSEPAVFDPENIGSKFFNACEEVIYPNLEKLGLVGIEEEELRFHFLPEKNFNSCSFREIGFSDQAGWLIFSWDKYLYEEKKKEFLWVKHGVSKRLPYLYIYQKDDSEPYCQASVSTKHGRLTIARASGNFDEENIEGLCPKAVQLLEKIYEIGFSHGF</sequence>
<name>A0AB38VU27_9CORY</name>
<dbReference type="EMBL" id="LR134377">
    <property type="protein sequence ID" value="VEH08971.1"/>
    <property type="molecule type" value="Genomic_DNA"/>
</dbReference>
<evidence type="ECO:0008006" key="3">
    <source>
        <dbReference type="Google" id="ProtNLM"/>
    </source>
</evidence>
<accession>A0AB38VU27</accession>
<protein>
    <recommendedName>
        <fullName evidence="3">DUF3558 domain-containing protein</fullName>
    </recommendedName>
</protein>
<dbReference type="PROSITE" id="PS51257">
    <property type="entry name" value="PROKAR_LIPOPROTEIN"/>
    <property type="match status" value="1"/>
</dbReference>
<dbReference type="Proteomes" id="UP000271380">
    <property type="component" value="Chromosome"/>
</dbReference>
<dbReference type="RefSeq" id="WP_126317052.1">
    <property type="nucleotide sequence ID" value="NZ_LR134377.1"/>
</dbReference>
<gene>
    <name evidence="1" type="ORF">NCTC949_02097</name>
</gene>
<reference evidence="1 2" key="1">
    <citation type="submission" date="2018-12" db="EMBL/GenBank/DDBJ databases">
        <authorList>
            <consortium name="Pathogen Informatics"/>
        </authorList>
    </citation>
    <scope>NUCLEOTIDE SEQUENCE [LARGE SCALE GENOMIC DNA]</scope>
    <source>
        <strain evidence="1 2">NCTC949</strain>
    </source>
</reference>
<dbReference type="AlphaFoldDB" id="A0AB38VU27"/>
<evidence type="ECO:0000313" key="1">
    <source>
        <dbReference type="EMBL" id="VEH08971.1"/>
    </source>
</evidence>
<proteinExistence type="predicted"/>
<organism evidence="1 2">
    <name type="scientific">Corynebacterium kutscheri</name>
    <dbReference type="NCBI Taxonomy" id="35755"/>
    <lineage>
        <taxon>Bacteria</taxon>
        <taxon>Bacillati</taxon>
        <taxon>Actinomycetota</taxon>
        <taxon>Actinomycetes</taxon>
        <taxon>Mycobacteriales</taxon>
        <taxon>Corynebacteriaceae</taxon>
        <taxon>Corynebacterium</taxon>
    </lineage>
</organism>